<reference evidence="3 4" key="2">
    <citation type="journal article" date="2022" name="Arch. Microbiol.">
        <title>Rhodococcus pseudokoreensis sp. nov. isolated from the rhizosphere of young M26 apple rootstocks.</title>
        <authorList>
            <person name="Kampfer P."/>
            <person name="Glaeser S.P."/>
            <person name="Blom J."/>
            <person name="Wolf J."/>
            <person name="Benning S."/>
            <person name="Schloter M."/>
            <person name="Neumann-Schaal M."/>
        </authorList>
    </citation>
    <scope>NUCLEOTIDE SEQUENCE [LARGE SCALE GENOMIC DNA]</scope>
    <source>
        <strain evidence="3 4">R79</strain>
    </source>
</reference>
<dbReference type="EMBL" id="CP070619">
    <property type="protein sequence ID" value="QSE94900.1"/>
    <property type="molecule type" value="Genomic_DNA"/>
</dbReference>
<dbReference type="PANTHER" id="PTHR13847:SF289">
    <property type="entry name" value="GLYCINE OXIDASE"/>
    <property type="match status" value="1"/>
</dbReference>
<gene>
    <name evidence="3" type="ORF">JWS13_43000</name>
</gene>
<dbReference type="Gene3D" id="3.30.9.10">
    <property type="entry name" value="D-Amino Acid Oxidase, subunit A, domain 2"/>
    <property type="match status" value="1"/>
</dbReference>
<dbReference type="Gene3D" id="3.50.50.60">
    <property type="entry name" value="FAD/NAD(P)-binding domain"/>
    <property type="match status" value="2"/>
</dbReference>
<protein>
    <submittedName>
        <fullName evidence="3">FAD-dependent oxidoreductase</fullName>
    </submittedName>
</protein>
<sequence length="416" mass="44475">MAVAVIGGGIVGMSTAWSLRRRGEEVTVIERGSIGESASGVNAGWVTPSLSTPLASPGVVGLGLTHALDPNGALSIRPRLDTDWIRWLWKFARAARPSAYESGVRALLHLNRHTLELFDEFHDDGVDFEMHSAGLLALAQSADGLKWFSQLFDQLVPMGFPGRVEYLSGDEARQRDAAVGLGVQAAAHTSIDRHVNPESLLQGLHKRVTEMGVTVLQHTAVEAVTPAGTGWSIRLPDTSLDVDQVVVALGVATNTILAPLGFTLPIIGAKGYSIDIRGAGTSPRHALYLMEPKLGLSPYHDALRIAGAFELPARDERVPEQRIRNLVDQVHPYLAGWAPDARVDARAGRAGLRPATPDSLPFIGPVPGHHGLYIAAGHGMLGVTLAPATAEGIAEMITTRRIPEPMLPFQLAGRTR</sequence>
<dbReference type="InterPro" id="IPR036188">
    <property type="entry name" value="FAD/NAD-bd_sf"/>
</dbReference>
<dbReference type="RefSeq" id="WP_206011168.1">
    <property type="nucleotide sequence ID" value="NZ_CP070619.1"/>
</dbReference>
<evidence type="ECO:0000256" key="1">
    <source>
        <dbReference type="ARBA" id="ARBA00023002"/>
    </source>
</evidence>
<reference evidence="3 4" key="1">
    <citation type="journal article" date="2021" name="Microbiol. Resour. Announc.">
        <title>Complete Genome Sequences of Two Rhodococcus sp. Strains with Large and Linear Chromosomes, Isolated from Apple Rhizosphere.</title>
        <authorList>
            <person name="Benning S."/>
            <person name="Brugnone N."/>
            <person name="Siani R."/>
            <person name="Kublik S."/>
            <person name="Schloter M."/>
            <person name="Rad V."/>
        </authorList>
    </citation>
    <scope>NUCLEOTIDE SEQUENCE [LARGE SCALE GENOMIC DNA]</scope>
    <source>
        <strain evidence="3 4">R79</strain>
    </source>
</reference>
<keyword evidence="1" id="KW-0560">Oxidoreductase</keyword>
<accession>A0A974ZYC7</accession>
<dbReference type="PANTHER" id="PTHR13847">
    <property type="entry name" value="SARCOSINE DEHYDROGENASE-RELATED"/>
    <property type="match status" value="1"/>
</dbReference>
<feature type="domain" description="FAD dependent oxidoreductase" evidence="2">
    <location>
        <begin position="3"/>
        <end position="396"/>
    </location>
</feature>
<dbReference type="SUPFAM" id="SSF51905">
    <property type="entry name" value="FAD/NAD(P)-binding domain"/>
    <property type="match status" value="1"/>
</dbReference>
<evidence type="ECO:0000259" key="2">
    <source>
        <dbReference type="Pfam" id="PF01266"/>
    </source>
</evidence>
<organism evidence="3 4">
    <name type="scientific">Rhodococcus pseudokoreensis</name>
    <dbReference type="NCBI Taxonomy" id="2811421"/>
    <lineage>
        <taxon>Bacteria</taxon>
        <taxon>Bacillati</taxon>
        <taxon>Actinomycetota</taxon>
        <taxon>Actinomycetes</taxon>
        <taxon>Mycobacteriales</taxon>
        <taxon>Nocardiaceae</taxon>
        <taxon>Rhodococcus</taxon>
    </lineage>
</organism>
<dbReference type="Pfam" id="PF01266">
    <property type="entry name" value="DAO"/>
    <property type="match status" value="1"/>
</dbReference>
<name>A0A974ZYC7_9NOCA</name>
<proteinExistence type="predicted"/>
<dbReference type="InterPro" id="IPR006076">
    <property type="entry name" value="FAD-dep_OxRdtase"/>
</dbReference>
<evidence type="ECO:0000313" key="4">
    <source>
        <dbReference type="Proteomes" id="UP000662986"/>
    </source>
</evidence>
<keyword evidence="4" id="KW-1185">Reference proteome</keyword>
<evidence type="ECO:0000313" key="3">
    <source>
        <dbReference type="EMBL" id="QSE94900.1"/>
    </source>
</evidence>
<dbReference type="Proteomes" id="UP000662986">
    <property type="component" value="Chromosome"/>
</dbReference>